<reference evidence="2" key="1">
    <citation type="submission" date="2022-12" db="EMBL/GenBank/DDBJ databases">
        <title>Paracoccus onchidii sp. nov., isolated from a marine invertebrate from the South China Sea.</title>
        <authorList>
            <person name="Xu S."/>
            <person name="Liu Z."/>
            <person name="Xu Y."/>
        </authorList>
    </citation>
    <scope>NUCLEOTIDE SEQUENCE</scope>
    <source>
        <strain evidence="2">Z330</strain>
    </source>
</reference>
<proteinExistence type="predicted"/>
<accession>A0ABT4ZFI2</accession>
<organism evidence="2 3">
    <name type="scientific">Paracoccus onchidii</name>
    <dbReference type="NCBI Taxonomy" id="3017813"/>
    <lineage>
        <taxon>Bacteria</taxon>
        <taxon>Pseudomonadati</taxon>
        <taxon>Pseudomonadota</taxon>
        <taxon>Alphaproteobacteria</taxon>
        <taxon>Rhodobacterales</taxon>
        <taxon>Paracoccaceae</taxon>
        <taxon>Paracoccus</taxon>
    </lineage>
</organism>
<keyword evidence="1" id="KW-0472">Membrane</keyword>
<comment type="caution">
    <text evidence="2">The sequence shown here is derived from an EMBL/GenBank/DDBJ whole genome shotgun (WGS) entry which is preliminary data.</text>
</comment>
<dbReference type="Pfam" id="PF10003">
    <property type="entry name" value="DUF2244"/>
    <property type="match status" value="1"/>
</dbReference>
<dbReference type="EMBL" id="JAQBIE010000009">
    <property type="protein sequence ID" value="MDB6177450.1"/>
    <property type="molecule type" value="Genomic_DNA"/>
</dbReference>
<evidence type="ECO:0000313" key="2">
    <source>
        <dbReference type="EMBL" id="MDB6177450.1"/>
    </source>
</evidence>
<sequence>MPYEWIHTAPDDSGAVSFELRLWPFRSLPRRGFVWFISVTAVLIALPMIAVLGTVVLWGLLPFVALTLWGLWHGLQRSYRSGETQEILSLNDRSLNLTRHDTGRADRVWTTNSYWVRAMLRDGPVEDYLTLTDGQREIELGAFLTPEERRALCRELQRNLQIVRQAR</sequence>
<name>A0ABT4ZFI2_9RHOB</name>
<feature type="transmembrane region" description="Helical" evidence="1">
    <location>
        <begin position="56"/>
        <end position="75"/>
    </location>
</feature>
<feature type="transmembrane region" description="Helical" evidence="1">
    <location>
        <begin position="32"/>
        <end position="50"/>
    </location>
</feature>
<keyword evidence="1" id="KW-1133">Transmembrane helix</keyword>
<evidence type="ECO:0000313" key="3">
    <source>
        <dbReference type="Proteomes" id="UP001165641"/>
    </source>
</evidence>
<gene>
    <name evidence="2" type="ORF">PAF17_07980</name>
</gene>
<dbReference type="InterPro" id="IPR019253">
    <property type="entry name" value="DUF2244_TM"/>
</dbReference>
<dbReference type="Proteomes" id="UP001165641">
    <property type="component" value="Unassembled WGS sequence"/>
</dbReference>
<protein>
    <submittedName>
        <fullName evidence="2">DUF2244 domain-containing protein</fullName>
    </submittedName>
</protein>
<keyword evidence="1" id="KW-0812">Transmembrane</keyword>
<keyword evidence="3" id="KW-1185">Reference proteome</keyword>
<dbReference type="RefSeq" id="WP_271888575.1">
    <property type="nucleotide sequence ID" value="NZ_JAQBIE010000009.1"/>
</dbReference>
<evidence type="ECO:0000256" key="1">
    <source>
        <dbReference type="SAM" id="Phobius"/>
    </source>
</evidence>